<evidence type="ECO:0000313" key="3">
    <source>
        <dbReference type="Proteomes" id="UP000294498"/>
    </source>
</evidence>
<name>A0A4R8DWR7_9BACT</name>
<proteinExistence type="predicted"/>
<comment type="caution">
    <text evidence="2">The sequence shown here is derived from an EMBL/GenBank/DDBJ whole genome shotgun (WGS) entry which is preliminary data.</text>
</comment>
<dbReference type="RefSeq" id="WP_133994515.1">
    <property type="nucleotide sequence ID" value="NZ_SODV01000001.1"/>
</dbReference>
<dbReference type="EMBL" id="SODV01000001">
    <property type="protein sequence ID" value="TDX01877.1"/>
    <property type="molecule type" value="Genomic_DNA"/>
</dbReference>
<feature type="chain" id="PRO_5020473444" evidence="1">
    <location>
        <begin position="22"/>
        <end position="143"/>
    </location>
</feature>
<evidence type="ECO:0000256" key="1">
    <source>
        <dbReference type="SAM" id="SignalP"/>
    </source>
</evidence>
<evidence type="ECO:0000313" key="2">
    <source>
        <dbReference type="EMBL" id="TDX01877.1"/>
    </source>
</evidence>
<keyword evidence="1" id="KW-0732">Signal</keyword>
<accession>A0A4R8DWR7</accession>
<dbReference type="AlphaFoldDB" id="A0A4R8DWR7"/>
<reference evidence="2 3" key="1">
    <citation type="submission" date="2019-03" db="EMBL/GenBank/DDBJ databases">
        <title>Genomic Encyclopedia of Type Strains, Phase IV (KMG-IV): sequencing the most valuable type-strain genomes for metagenomic binning, comparative biology and taxonomic classification.</title>
        <authorList>
            <person name="Goeker M."/>
        </authorList>
    </citation>
    <scope>NUCLEOTIDE SEQUENCE [LARGE SCALE GENOMIC DNA]</scope>
    <source>
        <strain evidence="2 3">DSM 100059</strain>
    </source>
</reference>
<organism evidence="2 3">
    <name type="scientific">Dinghuibacter silviterrae</name>
    <dbReference type="NCBI Taxonomy" id="1539049"/>
    <lineage>
        <taxon>Bacteria</taxon>
        <taxon>Pseudomonadati</taxon>
        <taxon>Bacteroidota</taxon>
        <taxon>Chitinophagia</taxon>
        <taxon>Chitinophagales</taxon>
        <taxon>Chitinophagaceae</taxon>
        <taxon>Dinghuibacter</taxon>
    </lineage>
</organism>
<sequence>MKLLLLSLAAGLMAATPTHLAKTKHFGGNVTVLIYNYSTSASIYFDIKWYDNTSGTVYTEKTVTLATNTNYTWTVDMTDSDPWIIVNYTTTPAQEMSYYVSMPDGVGNSCQTSINGKNSYSYSVNSGGFGTYEFDYNQGEGCI</sequence>
<protein>
    <submittedName>
        <fullName evidence="2">Uncharacterized protein</fullName>
    </submittedName>
</protein>
<keyword evidence="3" id="KW-1185">Reference proteome</keyword>
<dbReference type="Proteomes" id="UP000294498">
    <property type="component" value="Unassembled WGS sequence"/>
</dbReference>
<feature type="signal peptide" evidence="1">
    <location>
        <begin position="1"/>
        <end position="21"/>
    </location>
</feature>
<gene>
    <name evidence="2" type="ORF">EDB95_2921</name>
</gene>